<comment type="caution">
    <text evidence="1">The sequence shown here is derived from an EMBL/GenBank/DDBJ whole genome shotgun (WGS) entry which is preliminary data.</text>
</comment>
<evidence type="ECO:0000313" key="1">
    <source>
        <dbReference type="EMBL" id="TGO37889.1"/>
    </source>
</evidence>
<dbReference type="EMBL" id="PQXK01000086">
    <property type="protein sequence ID" value="TGO37889.1"/>
    <property type="molecule type" value="Genomic_DNA"/>
</dbReference>
<reference evidence="1 2" key="1">
    <citation type="submission" date="2017-12" db="EMBL/GenBank/DDBJ databases">
        <title>Comparative genomics of Botrytis spp.</title>
        <authorList>
            <person name="Valero-Jimenez C.A."/>
            <person name="Tapia P."/>
            <person name="Veloso J."/>
            <person name="Silva-Moreno E."/>
            <person name="Staats M."/>
            <person name="Valdes J.H."/>
            <person name="Van Kan J.A.L."/>
        </authorList>
    </citation>
    <scope>NUCLEOTIDE SEQUENCE [LARGE SCALE GENOMIC DNA]</scope>
    <source>
        <strain evidence="1 2">Bh0001</strain>
    </source>
</reference>
<keyword evidence="2" id="KW-1185">Reference proteome</keyword>
<gene>
    <name evidence="1" type="ORF">BHYA_0086g00040</name>
</gene>
<organism evidence="1 2">
    <name type="scientific">Botrytis hyacinthi</name>
    <dbReference type="NCBI Taxonomy" id="278943"/>
    <lineage>
        <taxon>Eukaryota</taxon>
        <taxon>Fungi</taxon>
        <taxon>Dikarya</taxon>
        <taxon>Ascomycota</taxon>
        <taxon>Pezizomycotina</taxon>
        <taxon>Leotiomycetes</taxon>
        <taxon>Helotiales</taxon>
        <taxon>Sclerotiniaceae</taxon>
        <taxon>Botrytis</taxon>
    </lineage>
</organism>
<dbReference type="Proteomes" id="UP000297814">
    <property type="component" value="Unassembled WGS sequence"/>
</dbReference>
<dbReference type="AlphaFoldDB" id="A0A4Z1GQV6"/>
<name>A0A4Z1GQV6_9HELO</name>
<protein>
    <submittedName>
        <fullName evidence="1">Uncharacterized protein</fullName>
    </submittedName>
</protein>
<evidence type="ECO:0000313" key="2">
    <source>
        <dbReference type="Proteomes" id="UP000297814"/>
    </source>
</evidence>
<accession>A0A4Z1GQV6</accession>
<proteinExistence type="predicted"/>
<sequence length="60" mass="6867">MPCQANFFATSRIHARRSPTLLTPVQSELRKKDDRVVFSSLRRECHGATRVLAAADPRWD</sequence>